<keyword evidence="3" id="KW-1185">Reference proteome</keyword>
<organism evidence="2 3">
    <name type="scientific">Azoarcus taiwanensis</name>
    <dbReference type="NCBI Taxonomy" id="666964"/>
    <lineage>
        <taxon>Bacteria</taxon>
        <taxon>Pseudomonadati</taxon>
        <taxon>Pseudomonadota</taxon>
        <taxon>Betaproteobacteria</taxon>
        <taxon>Rhodocyclales</taxon>
        <taxon>Zoogloeaceae</taxon>
        <taxon>Azoarcus</taxon>
    </lineage>
</organism>
<dbReference type="Pfam" id="PF08376">
    <property type="entry name" value="NIT"/>
    <property type="match status" value="1"/>
</dbReference>
<dbReference type="Gene3D" id="1.10.10.10">
    <property type="entry name" value="Winged helix-like DNA-binding domain superfamily/Winged helix DNA-binding domain"/>
    <property type="match status" value="1"/>
</dbReference>
<dbReference type="SUPFAM" id="SSF52172">
    <property type="entry name" value="CheY-like"/>
    <property type="match status" value="1"/>
</dbReference>
<dbReference type="InterPro" id="IPR013587">
    <property type="entry name" value="Nitrate/nitrite_sensing"/>
</dbReference>
<sequence length="431" mass="46814">MDGVREFLLAAKHAEMRLLEQLSLSCELVATVSALVHALQRERGASNMFLASKGERFVTELGGFRADVAPCETALRAALARLDTDAARSAGSVRLFSRIAFVLHALDSLPTLRKRVDEYALSPDELAASLGRLVSGLLAVVFETADAAADPEVSRALVALFNFMQGKELAGQERAAGVAGFALGGFDDARKQRLEHLIESQDRCFEIFVEFVDADMVLRWQQLLDPRDEAPFKRLRAAARSGATDSTTSELWFSLATMRIDAMRGIEVVLTQRLAGLCARRIADAEADLKCHRNMLDALGGLDTPDGSSAALLPATPPPLRAADTVLDGGDLPTGLGRSILDLVLAQAQRIQQMGDELNAARTALEERKLIERGKGLLMARRALTEEQAYRLMRQTAMDQGRKLVDVAQTVLALGPLLGEPVAPDRMRSSR</sequence>
<dbReference type="EMBL" id="WTVM01000006">
    <property type="protein sequence ID" value="NMG01711.1"/>
    <property type="molecule type" value="Genomic_DNA"/>
</dbReference>
<evidence type="ECO:0000259" key="1">
    <source>
        <dbReference type="PROSITE" id="PS50921"/>
    </source>
</evidence>
<dbReference type="InterPro" id="IPR011006">
    <property type="entry name" value="CheY-like_superfamily"/>
</dbReference>
<evidence type="ECO:0000313" key="2">
    <source>
        <dbReference type="EMBL" id="NMG01711.1"/>
    </source>
</evidence>
<protein>
    <submittedName>
        <fullName evidence="2">ANTAR domain-containing protein</fullName>
    </submittedName>
</protein>
<dbReference type="GO" id="GO:0003723">
    <property type="term" value="F:RNA binding"/>
    <property type="evidence" value="ECO:0007669"/>
    <property type="project" value="InterPro"/>
</dbReference>
<dbReference type="AlphaFoldDB" id="A0A972FG42"/>
<accession>A0A972FG42</accession>
<gene>
    <name evidence="2" type="ORF">GPA21_01810</name>
</gene>
<evidence type="ECO:0000313" key="3">
    <source>
        <dbReference type="Proteomes" id="UP000599523"/>
    </source>
</evidence>
<comment type="caution">
    <text evidence="2">The sequence shown here is derived from an EMBL/GenBank/DDBJ whole genome shotgun (WGS) entry which is preliminary data.</text>
</comment>
<dbReference type="SMART" id="SM01012">
    <property type="entry name" value="ANTAR"/>
    <property type="match status" value="1"/>
</dbReference>
<reference evidence="2" key="1">
    <citation type="submission" date="2019-12" db="EMBL/GenBank/DDBJ databases">
        <title>Comparative genomics gives insights into the taxonomy of the Azoarcus-Aromatoleum group and reveals separate origins of nif in the plant-associated Azoarcus and non-plant-associated Aromatoleum sub-groups.</title>
        <authorList>
            <person name="Lafos M."/>
            <person name="Maluk M."/>
            <person name="Batista M."/>
            <person name="Junghare M."/>
            <person name="Carmona M."/>
            <person name="Faoro H."/>
            <person name="Cruz L.M."/>
            <person name="Battistoni F."/>
            <person name="De Souza E."/>
            <person name="Pedrosa F."/>
            <person name="Chen W.-M."/>
            <person name="Poole P.S."/>
            <person name="Dixon R.A."/>
            <person name="James E.K."/>
        </authorList>
    </citation>
    <scope>NUCLEOTIDE SEQUENCE</scope>
    <source>
        <strain evidence="2">NSC3</strain>
    </source>
</reference>
<dbReference type="InterPro" id="IPR005561">
    <property type="entry name" value="ANTAR"/>
</dbReference>
<dbReference type="InterPro" id="IPR036388">
    <property type="entry name" value="WH-like_DNA-bd_sf"/>
</dbReference>
<dbReference type="PROSITE" id="PS50921">
    <property type="entry name" value="ANTAR"/>
    <property type="match status" value="1"/>
</dbReference>
<feature type="domain" description="ANTAR" evidence="1">
    <location>
        <begin position="351"/>
        <end position="412"/>
    </location>
</feature>
<name>A0A972FG42_9RHOO</name>
<dbReference type="RefSeq" id="WP_168986505.1">
    <property type="nucleotide sequence ID" value="NZ_CAWPHM010000297.1"/>
</dbReference>
<proteinExistence type="predicted"/>
<dbReference type="Pfam" id="PF03861">
    <property type="entry name" value="ANTAR"/>
    <property type="match status" value="1"/>
</dbReference>
<dbReference type="Proteomes" id="UP000599523">
    <property type="component" value="Unassembled WGS sequence"/>
</dbReference>